<evidence type="ECO:0000313" key="5">
    <source>
        <dbReference type="EMBL" id="SFT13148.1"/>
    </source>
</evidence>
<dbReference type="InterPro" id="IPR029044">
    <property type="entry name" value="Nucleotide-diphossugar_trans"/>
</dbReference>
<keyword evidence="2" id="KW-0328">Glycosyltransferase</keyword>
<dbReference type="InterPro" id="IPR050834">
    <property type="entry name" value="Glycosyltransf_2"/>
</dbReference>
<dbReference type="AlphaFoldDB" id="A0A1I6VHE3"/>
<evidence type="ECO:0000259" key="4">
    <source>
        <dbReference type="Pfam" id="PF00535"/>
    </source>
</evidence>
<proteinExistence type="inferred from homology"/>
<evidence type="ECO:0000256" key="1">
    <source>
        <dbReference type="ARBA" id="ARBA00006739"/>
    </source>
</evidence>
<accession>A0A1I6VHE3</accession>
<evidence type="ECO:0000313" key="6">
    <source>
        <dbReference type="Proteomes" id="UP000199239"/>
    </source>
</evidence>
<dbReference type="Proteomes" id="UP000199239">
    <property type="component" value="Unassembled WGS sequence"/>
</dbReference>
<dbReference type="PANTHER" id="PTHR43685:SF5">
    <property type="entry name" value="GLYCOSYLTRANSFERASE EPSE-RELATED"/>
    <property type="match status" value="1"/>
</dbReference>
<evidence type="ECO:0000256" key="3">
    <source>
        <dbReference type="ARBA" id="ARBA00022679"/>
    </source>
</evidence>
<dbReference type="CDD" id="cd00761">
    <property type="entry name" value="Glyco_tranf_GTA_type"/>
    <property type="match status" value="1"/>
</dbReference>
<name>A0A1I6VHE3_9RHOB</name>
<dbReference type="EMBL" id="FPAJ01000007">
    <property type="protein sequence ID" value="SFT13148.1"/>
    <property type="molecule type" value="Genomic_DNA"/>
</dbReference>
<dbReference type="RefSeq" id="WP_093917501.1">
    <property type="nucleotide sequence ID" value="NZ_FPAJ01000007.1"/>
</dbReference>
<dbReference type="GO" id="GO:0016757">
    <property type="term" value="F:glycosyltransferase activity"/>
    <property type="evidence" value="ECO:0007669"/>
    <property type="project" value="UniProtKB-KW"/>
</dbReference>
<gene>
    <name evidence="5" type="ORF">SAMN04488040_3312</name>
</gene>
<dbReference type="Gene3D" id="3.90.550.10">
    <property type="entry name" value="Spore Coat Polysaccharide Biosynthesis Protein SpsA, Chain A"/>
    <property type="match status" value="1"/>
</dbReference>
<dbReference type="Pfam" id="PF00535">
    <property type="entry name" value="Glycos_transf_2"/>
    <property type="match status" value="1"/>
</dbReference>
<dbReference type="SUPFAM" id="SSF53448">
    <property type="entry name" value="Nucleotide-diphospho-sugar transferases"/>
    <property type="match status" value="1"/>
</dbReference>
<sequence length="332" mass="36503">MTRASIIVPAFNVADSLDKTMQALLAQTYGSYEIIIVDDGSCDATPRIAAQYSTDPRVSVLRQANRGFAAARNVGISVAQGEYIGFCNAGDIWMPTKLARHVTHLRAHPEIGVSFSGSAVIDGAGAVKGRAKMPCVSDITPACILKRNPVDNGSAIVIRRAALNDIAYRPRREIQRDWYFDETFRHCADIECWTRMALTTDWRFEGIQDILTHTRDTQGGLCAKADRQLEAWERMVAKLTPLDPAFFRMNTPAARAYQLRDMSRRAIRDLDGVRAVNLTFGAMAHSRAPLIEDPVQSLCTICTAAALFCAGPKNSRRVLQMKAALCAPKAVS</sequence>
<feature type="domain" description="Glycosyltransferase 2-like" evidence="4">
    <location>
        <begin position="5"/>
        <end position="165"/>
    </location>
</feature>
<dbReference type="PANTHER" id="PTHR43685">
    <property type="entry name" value="GLYCOSYLTRANSFERASE"/>
    <property type="match status" value="1"/>
</dbReference>
<keyword evidence="3 5" id="KW-0808">Transferase</keyword>
<dbReference type="InterPro" id="IPR001173">
    <property type="entry name" value="Glyco_trans_2-like"/>
</dbReference>
<protein>
    <submittedName>
        <fullName evidence="5">Glycosyl transferase family 2</fullName>
    </submittedName>
</protein>
<evidence type="ECO:0000256" key="2">
    <source>
        <dbReference type="ARBA" id="ARBA00022676"/>
    </source>
</evidence>
<reference evidence="6" key="1">
    <citation type="submission" date="2016-10" db="EMBL/GenBank/DDBJ databases">
        <authorList>
            <person name="Varghese N."/>
            <person name="Submissions S."/>
        </authorList>
    </citation>
    <scope>NUCLEOTIDE SEQUENCE [LARGE SCALE GENOMIC DNA]</scope>
    <source>
        <strain evidence="6">DSM 23422</strain>
    </source>
</reference>
<dbReference type="STRING" id="394264.SAMN04488040_3312"/>
<organism evidence="5 6">
    <name type="scientific">Sulfitobacter marinus</name>
    <dbReference type="NCBI Taxonomy" id="394264"/>
    <lineage>
        <taxon>Bacteria</taxon>
        <taxon>Pseudomonadati</taxon>
        <taxon>Pseudomonadota</taxon>
        <taxon>Alphaproteobacteria</taxon>
        <taxon>Rhodobacterales</taxon>
        <taxon>Roseobacteraceae</taxon>
        <taxon>Sulfitobacter</taxon>
    </lineage>
</organism>
<dbReference type="OrthoDB" id="5291101at2"/>
<keyword evidence="6" id="KW-1185">Reference proteome</keyword>
<comment type="similarity">
    <text evidence="1">Belongs to the glycosyltransferase 2 family.</text>
</comment>